<feature type="domain" description="N-acetyltransferase" evidence="1">
    <location>
        <begin position="17"/>
        <end position="167"/>
    </location>
</feature>
<dbReference type="Gene3D" id="3.40.630.30">
    <property type="match status" value="1"/>
</dbReference>
<dbReference type="CDD" id="cd04301">
    <property type="entry name" value="NAT_SF"/>
    <property type="match status" value="1"/>
</dbReference>
<keyword evidence="2" id="KW-0808">Transferase</keyword>
<reference evidence="3" key="1">
    <citation type="submission" date="2016-10" db="EMBL/GenBank/DDBJ databases">
        <authorList>
            <person name="Varghese N."/>
            <person name="Submissions S."/>
        </authorList>
    </citation>
    <scope>NUCLEOTIDE SEQUENCE [LARGE SCALE GENOMIC DNA]</scope>
    <source>
        <strain evidence="3">XBD1002</strain>
    </source>
</reference>
<protein>
    <submittedName>
        <fullName evidence="2">Predicted acetyltransferase</fullName>
    </submittedName>
</protein>
<dbReference type="PANTHER" id="PTHR39173">
    <property type="entry name" value="ACETYLTRANSFERASE"/>
    <property type="match status" value="1"/>
</dbReference>
<dbReference type="InterPro" id="IPR016181">
    <property type="entry name" value="Acyl_CoA_acyltransferase"/>
</dbReference>
<organism evidence="2 3">
    <name type="scientific">Treponema bryantii</name>
    <dbReference type="NCBI Taxonomy" id="163"/>
    <lineage>
        <taxon>Bacteria</taxon>
        <taxon>Pseudomonadati</taxon>
        <taxon>Spirochaetota</taxon>
        <taxon>Spirochaetia</taxon>
        <taxon>Spirochaetales</taxon>
        <taxon>Treponemataceae</taxon>
        <taxon>Treponema</taxon>
    </lineage>
</organism>
<dbReference type="PANTHER" id="PTHR39173:SF1">
    <property type="entry name" value="ACETYLTRANSFERASE"/>
    <property type="match status" value="1"/>
</dbReference>
<proteinExistence type="predicted"/>
<evidence type="ECO:0000313" key="2">
    <source>
        <dbReference type="EMBL" id="SFI55979.1"/>
    </source>
</evidence>
<name>A0A1I3J725_9SPIR</name>
<evidence type="ECO:0000313" key="3">
    <source>
        <dbReference type="Proteomes" id="UP000182737"/>
    </source>
</evidence>
<dbReference type="InterPro" id="IPR000182">
    <property type="entry name" value="GNAT_dom"/>
</dbReference>
<dbReference type="SUPFAM" id="SSF55729">
    <property type="entry name" value="Acyl-CoA N-acyltransferases (Nat)"/>
    <property type="match status" value="1"/>
</dbReference>
<dbReference type="Proteomes" id="UP000182737">
    <property type="component" value="Unassembled WGS sequence"/>
</dbReference>
<dbReference type="OrthoDB" id="9788916at2"/>
<accession>A0A1I3J725</accession>
<evidence type="ECO:0000259" key="1">
    <source>
        <dbReference type="PROSITE" id="PS51186"/>
    </source>
</evidence>
<sequence>MLYVKKANLEDIEKEWAFVRDMPEDENGLTNAWSGISHDDFENKALPDMLRFSRGENLPDWMVPETFLFLWEDDTIVGQFRIRHYLNDALREGGGHIGQFIKKEYRGKGYGTRGLALTLEVARTIVPEDEFYLRVNRDNPASLKVMQKNGGRIVKEDDEHYYVRIKK</sequence>
<gene>
    <name evidence="2" type="ORF">SAMN04487775_102379</name>
</gene>
<dbReference type="Pfam" id="PF13302">
    <property type="entry name" value="Acetyltransf_3"/>
    <property type="match status" value="1"/>
</dbReference>
<dbReference type="AlphaFoldDB" id="A0A1I3J725"/>
<dbReference type="PROSITE" id="PS51186">
    <property type="entry name" value="GNAT"/>
    <property type="match status" value="1"/>
</dbReference>
<keyword evidence="3" id="KW-1185">Reference proteome</keyword>
<dbReference type="GO" id="GO:0016747">
    <property type="term" value="F:acyltransferase activity, transferring groups other than amino-acyl groups"/>
    <property type="evidence" value="ECO:0007669"/>
    <property type="project" value="InterPro"/>
</dbReference>
<dbReference type="EMBL" id="FORI01000002">
    <property type="protein sequence ID" value="SFI55979.1"/>
    <property type="molecule type" value="Genomic_DNA"/>
</dbReference>
<dbReference type="RefSeq" id="WP_074930778.1">
    <property type="nucleotide sequence ID" value="NZ_FORI01000002.1"/>
</dbReference>